<dbReference type="InterPro" id="IPR046335">
    <property type="entry name" value="LacI/GalR-like_sensor"/>
</dbReference>
<reference evidence="5 6" key="1">
    <citation type="submission" date="2016-10" db="EMBL/GenBank/DDBJ databases">
        <authorList>
            <person name="de Groot N.N."/>
        </authorList>
    </citation>
    <scope>NUCLEOTIDE SEQUENCE [LARGE SCALE GENOMIC DNA]</scope>
    <source>
        <strain evidence="5 6">DSM 18979</strain>
    </source>
</reference>
<dbReference type="InterPro" id="IPR000843">
    <property type="entry name" value="HTH_LacI"/>
</dbReference>
<keyword evidence="6" id="KW-1185">Reference proteome</keyword>
<dbReference type="CDD" id="cd19975">
    <property type="entry name" value="PBP1_CcpA-like"/>
    <property type="match status" value="1"/>
</dbReference>
<dbReference type="SMART" id="SM00354">
    <property type="entry name" value="HTH_LACI"/>
    <property type="match status" value="1"/>
</dbReference>
<dbReference type="EMBL" id="FOHU01000007">
    <property type="protein sequence ID" value="SET29785.1"/>
    <property type="molecule type" value="Genomic_DNA"/>
</dbReference>
<dbReference type="SUPFAM" id="SSF53822">
    <property type="entry name" value="Periplasmic binding protein-like I"/>
    <property type="match status" value="1"/>
</dbReference>
<dbReference type="STRING" id="426128.SAMN05660297_01969"/>
<keyword evidence="3" id="KW-0804">Transcription</keyword>
<accession>A0A1I0DDH7</accession>
<dbReference type="RefSeq" id="WP_090443020.1">
    <property type="nucleotide sequence ID" value="NZ_FOHU01000007.1"/>
</dbReference>
<dbReference type="PROSITE" id="PS50932">
    <property type="entry name" value="HTH_LACI_2"/>
    <property type="match status" value="1"/>
</dbReference>
<evidence type="ECO:0000313" key="5">
    <source>
        <dbReference type="EMBL" id="SET29785.1"/>
    </source>
</evidence>
<evidence type="ECO:0000259" key="4">
    <source>
        <dbReference type="PROSITE" id="PS50932"/>
    </source>
</evidence>
<gene>
    <name evidence="5" type="ORF">SAMN05660297_01969</name>
</gene>
<evidence type="ECO:0000313" key="6">
    <source>
        <dbReference type="Proteomes" id="UP000199568"/>
    </source>
</evidence>
<organism evidence="5 6">
    <name type="scientific">Natronincola peptidivorans</name>
    <dbReference type="NCBI Taxonomy" id="426128"/>
    <lineage>
        <taxon>Bacteria</taxon>
        <taxon>Bacillati</taxon>
        <taxon>Bacillota</taxon>
        <taxon>Clostridia</taxon>
        <taxon>Peptostreptococcales</taxon>
        <taxon>Natronincolaceae</taxon>
        <taxon>Natronincola</taxon>
    </lineage>
</organism>
<keyword evidence="2" id="KW-0238">DNA-binding</keyword>
<dbReference type="InterPro" id="IPR010982">
    <property type="entry name" value="Lambda_DNA-bd_dom_sf"/>
</dbReference>
<name>A0A1I0DDH7_9FIRM</name>
<dbReference type="Pfam" id="PF13377">
    <property type="entry name" value="Peripla_BP_3"/>
    <property type="match status" value="1"/>
</dbReference>
<dbReference type="Gene3D" id="3.40.50.2300">
    <property type="match status" value="2"/>
</dbReference>
<dbReference type="GO" id="GO:0000976">
    <property type="term" value="F:transcription cis-regulatory region binding"/>
    <property type="evidence" value="ECO:0007669"/>
    <property type="project" value="TreeGrafter"/>
</dbReference>
<dbReference type="PROSITE" id="PS00356">
    <property type="entry name" value="HTH_LACI_1"/>
    <property type="match status" value="1"/>
</dbReference>
<evidence type="ECO:0000256" key="2">
    <source>
        <dbReference type="ARBA" id="ARBA00023125"/>
    </source>
</evidence>
<evidence type="ECO:0000256" key="3">
    <source>
        <dbReference type="ARBA" id="ARBA00023163"/>
    </source>
</evidence>
<dbReference type="AlphaFoldDB" id="A0A1I0DDH7"/>
<dbReference type="OrthoDB" id="9784962at2"/>
<dbReference type="CDD" id="cd01392">
    <property type="entry name" value="HTH_LacI"/>
    <property type="match status" value="1"/>
</dbReference>
<dbReference type="GO" id="GO:0003700">
    <property type="term" value="F:DNA-binding transcription factor activity"/>
    <property type="evidence" value="ECO:0007669"/>
    <property type="project" value="TreeGrafter"/>
</dbReference>
<dbReference type="InterPro" id="IPR028082">
    <property type="entry name" value="Peripla_BP_I"/>
</dbReference>
<dbReference type="SUPFAM" id="SSF47413">
    <property type="entry name" value="lambda repressor-like DNA-binding domains"/>
    <property type="match status" value="1"/>
</dbReference>
<dbReference type="PRINTS" id="PR00036">
    <property type="entry name" value="HTHLACI"/>
</dbReference>
<dbReference type="PANTHER" id="PTHR30146:SF150">
    <property type="entry name" value="ARABINOSE METABOLISM TRANSCRIPTIONAL REPRESSOR"/>
    <property type="match status" value="1"/>
</dbReference>
<sequence length="329" mass="36818">MRFNIKDVARKAGVSISTVSRVVNDSKAVRPRTKEKVEKAIEELGYKPNAIARSLKIKNTKTIGIMIPDISNQFYPEVVRGVEDVANMYKYNIFLCNTDLDKEKEVQYFDALEEKQVDGIIFMGNLIPLELGEKFQKSDIPIVLIGTDYGDLPSVTINNHQASIDVINYLIKKGHKKIGMITGKEYDPVVGLARKEGYKKALQEADIEYVEELIIEGGYRFRSGYEGAKKLLDFKNRPTAIFVASDEMAIGAIRAALEKGIAIPDELAIVGFDNIDMAGKVYPSLSTIAQPMYEMGAIGMRVLTKILNDETLDNKKVLLNYSFIERESS</sequence>
<dbReference type="Pfam" id="PF00356">
    <property type="entry name" value="LacI"/>
    <property type="match status" value="1"/>
</dbReference>
<keyword evidence="1" id="KW-0805">Transcription regulation</keyword>
<dbReference type="Proteomes" id="UP000199568">
    <property type="component" value="Unassembled WGS sequence"/>
</dbReference>
<dbReference type="PANTHER" id="PTHR30146">
    <property type="entry name" value="LACI-RELATED TRANSCRIPTIONAL REPRESSOR"/>
    <property type="match status" value="1"/>
</dbReference>
<proteinExistence type="predicted"/>
<dbReference type="Gene3D" id="1.10.260.40">
    <property type="entry name" value="lambda repressor-like DNA-binding domains"/>
    <property type="match status" value="1"/>
</dbReference>
<dbReference type="FunFam" id="1.10.260.40:FF:000002">
    <property type="entry name" value="HTH-type transcriptional repressor PurR"/>
    <property type="match status" value="1"/>
</dbReference>
<feature type="domain" description="HTH lacI-type" evidence="4">
    <location>
        <begin position="3"/>
        <end position="57"/>
    </location>
</feature>
<evidence type="ECO:0000256" key="1">
    <source>
        <dbReference type="ARBA" id="ARBA00023015"/>
    </source>
</evidence>
<protein>
    <submittedName>
        <fullName evidence="5">Transcriptional regulator, LacI family</fullName>
    </submittedName>
</protein>